<name>A0AAD7SN51_9TELE</name>
<comment type="caution">
    <text evidence="1">The sequence shown here is derived from an EMBL/GenBank/DDBJ whole genome shotgun (WGS) entry which is preliminary data.</text>
</comment>
<proteinExistence type="predicted"/>
<protein>
    <submittedName>
        <fullName evidence="1">Uncharacterized protein</fullName>
    </submittedName>
</protein>
<gene>
    <name evidence="1" type="ORF">AAFF_G00311890</name>
</gene>
<evidence type="ECO:0000313" key="2">
    <source>
        <dbReference type="Proteomes" id="UP001221898"/>
    </source>
</evidence>
<sequence length="63" mass="6611">MPWRMLKICFAASGPDQSGGLLKEGKEGGVAWMERAASSAAADLRFSYVTRVKSSSNSSGLAS</sequence>
<dbReference type="EMBL" id="JAINUG010000046">
    <property type="protein sequence ID" value="KAJ8405752.1"/>
    <property type="molecule type" value="Genomic_DNA"/>
</dbReference>
<dbReference type="Proteomes" id="UP001221898">
    <property type="component" value="Unassembled WGS sequence"/>
</dbReference>
<evidence type="ECO:0000313" key="1">
    <source>
        <dbReference type="EMBL" id="KAJ8405752.1"/>
    </source>
</evidence>
<organism evidence="1 2">
    <name type="scientific">Aldrovandia affinis</name>
    <dbReference type="NCBI Taxonomy" id="143900"/>
    <lineage>
        <taxon>Eukaryota</taxon>
        <taxon>Metazoa</taxon>
        <taxon>Chordata</taxon>
        <taxon>Craniata</taxon>
        <taxon>Vertebrata</taxon>
        <taxon>Euteleostomi</taxon>
        <taxon>Actinopterygii</taxon>
        <taxon>Neopterygii</taxon>
        <taxon>Teleostei</taxon>
        <taxon>Notacanthiformes</taxon>
        <taxon>Halosauridae</taxon>
        <taxon>Aldrovandia</taxon>
    </lineage>
</organism>
<dbReference type="AlphaFoldDB" id="A0AAD7SN51"/>
<reference evidence="1" key="1">
    <citation type="journal article" date="2023" name="Science">
        <title>Genome structures resolve the early diversification of teleost fishes.</title>
        <authorList>
            <person name="Parey E."/>
            <person name="Louis A."/>
            <person name="Montfort J."/>
            <person name="Bouchez O."/>
            <person name="Roques C."/>
            <person name="Iampietro C."/>
            <person name="Lluch J."/>
            <person name="Castinel A."/>
            <person name="Donnadieu C."/>
            <person name="Desvignes T."/>
            <person name="Floi Bucao C."/>
            <person name="Jouanno E."/>
            <person name="Wen M."/>
            <person name="Mejri S."/>
            <person name="Dirks R."/>
            <person name="Jansen H."/>
            <person name="Henkel C."/>
            <person name="Chen W.J."/>
            <person name="Zahm M."/>
            <person name="Cabau C."/>
            <person name="Klopp C."/>
            <person name="Thompson A.W."/>
            <person name="Robinson-Rechavi M."/>
            <person name="Braasch I."/>
            <person name="Lecointre G."/>
            <person name="Bobe J."/>
            <person name="Postlethwait J.H."/>
            <person name="Berthelot C."/>
            <person name="Roest Crollius H."/>
            <person name="Guiguen Y."/>
        </authorList>
    </citation>
    <scope>NUCLEOTIDE SEQUENCE</scope>
    <source>
        <strain evidence="1">NC1722</strain>
    </source>
</reference>
<accession>A0AAD7SN51</accession>
<keyword evidence="2" id="KW-1185">Reference proteome</keyword>